<dbReference type="GeneID" id="98569545"/>
<dbReference type="PANTHER" id="PTHR30217">
    <property type="entry name" value="PEPTIDASE U32 FAMILY"/>
    <property type="match status" value="1"/>
</dbReference>
<proteinExistence type="predicted"/>
<dbReference type="Pfam" id="PF01136">
    <property type="entry name" value="Peptidase_U32"/>
    <property type="match status" value="1"/>
</dbReference>
<reference evidence="1 2" key="1">
    <citation type="submission" date="2017-05" db="EMBL/GenBank/DDBJ databases">
        <title>Vagococcus spp. assemblies.</title>
        <authorList>
            <person name="Gulvik C.A."/>
        </authorList>
    </citation>
    <scope>NUCLEOTIDE SEQUENCE [LARGE SCALE GENOMIC DNA]</scope>
    <source>
        <strain evidence="1 2">NCFB 2777</strain>
    </source>
</reference>
<keyword evidence="2" id="KW-1185">Reference proteome</keyword>
<dbReference type="PANTHER" id="PTHR30217:SF12">
    <property type="entry name" value="U32 FAMILY PEPTIDASE"/>
    <property type="match status" value="1"/>
</dbReference>
<dbReference type="InterPro" id="IPR001539">
    <property type="entry name" value="Peptidase_U32"/>
</dbReference>
<evidence type="ECO:0000313" key="1">
    <source>
        <dbReference type="EMBL" id="RST91323.1"/>
    </source>
</evidence>
<dbReference type="InterPro" id="IPR058240">
    <property type="entry name" value="rSAM_sf"/>
</dbReference>
<evidence type="ECO:0000313" key="2">
    <source>
        <dbReference type="Proteomes" id="UP000287239"/>
    </source>
</evidence>
<sequence>MEIEITATVESLKQARELVETGIDYLYFGDEEFSLRLPKYFSRDEQKELVKLAHEHDKKVTVAVNGIMHQEKMNAVPEYLDFLADLKVDRITVGDTGVIFVLQRDNYQLPYIYDAQTLVTSARQINFWAKRGAIGAVIAREVPYLELAEMIKTLEIPGEILVYGATCIHQSKRPLVENFFSFVKAKDDVSKERGLFLSEPKKPDTHYSVYEDTHGTHIFADNDVNLMSELTKLVELGYGQWKLDGIYTPGTDFVEIVKLFVVAKEACQSGTWTSELAESLSKKVIACHPQERALDTGFFLMDPADVK</sequence>
<dbReference type="RefSeq" id="WP_126782392.1">
    <property type="nucleotide sequence ID" value="NZ_NGJU01000031.1"/>
</dbReference>
<dbReference type="Proteomes" id="UP000287239">
    <property type="component" value="Unassembled WGS sequence"/>
</dbReference>
<gene>
    <name evidence="1" type="ORF">CBF35_14445</name>
</gene>
<organism evidence="1 2">
    <name type="scientific">Vagococcus salmoninarum</name>
    <dbReference type="NCBI Taxonomy" id="2739"/>
    <lineage>
        <taxon>Bacteria</taxon>
        <taxon>Bacillati</taxon>
        <taxon>Bacillota</taxon>
        <taxon>Bacilli</taxon>
        <taxon>Lactobacillales</taxon>
        <taxon>Enterococcaceae</taxon>
        <taxon>Vagococcus</taxon>
    </lineage>
</organism>
<name>A0A429ZCB5_9ENTE</name>
<dbReference type="OrthoDB" id="9807498at2"/>
<dbReference type="AlphaFoldDB" id="A0A429ZCB5"/>
<dbReference type="InterPro" id="IPR051454">
    <property type="entry name" value="RNA/ubiquinone_mod_enzymes"/>
</dbReference>
<dbReference type="EMBL" id="NGJU01000031">
    <property type="protein sequence ID" value="RST91323.1"/>
    <property type="molecule type" value="Genomic_DNA"/>
</dbReference>
<accession>A0A429ZCB5</accession>
<dbReference type="SUPFAM" id="SSF102114">
    <property type="entry name" value="Radical SAM enzymes"/>
    <property type="match status" value="1"/>
</dbReference>
<comment type="caution">
    <text evidence="1">The sequence shown here is derived from an EMBL/GenBank/DDBJ whole genome shotgun (WGS) entry which is preliminary data.</text>
</comment>
<protein>
    <submittedName>
        <fullName evidence="1">Peptidase U32</fullName>
    </submittedName>
</protein>